<dbReference type="AlphaFoldDB" id="A0A9J5YG59"/>
<gene>
    <name evidence="2" type="ORF">H5410_031093</name>
</gene>
<name>A0A9J5YG59_SOLCO</name>
<reference evidence="2 3" key="1">
    <citation type="submission" date="2020-09" db="EMBL/GenBank/DDBJ databases">
        <title>De no assembly of potato wild relative species, Solanum commersonii.</title>
        <authorList>
            <person name="Cho K."/>
        </authorList>
    </citation>
    <scope>NUCLEOTIDE SEQUENCE [LARGE SCALE GENOMIC DNA]</scope>
    <source>
        <strain evidence="2">LZ3.2</strain>
        <tissue evidence="2">Leaf</tissue>
    </source>
</reference>
<protein>
    <submittedName>
        <fullName evidence="2">Uncharacterized protein</fullName>
    </submittedName>
</protein>
<evidence type="ECO:0000313" key="2">
    <source>
        <dbReference type="EMBL" id="KAG5599723.1"/>
    </source>
</evidence>
<dbReference type="Proteomes" id="UP000824120">
    <property type="component" value="Chromosome 6"/>
</dbReference>
<dbReference type="EMBL" id="JACXVP010000006">
    <property type="protein sequence ID" value="KAG5599723.1"/>
    <property type="molecule type" value="Genomic_DNA"/>
</dbReference>
<evidence type="ECO:0000256" key="1">
    <source>
        <dbReference type="SAM" id="Phobius"/>
    </source>
</evidence>
<keyword evidence="1" id="KW-0812">Transmembrane</keyword>
<sequence length="179" mass="20470">GLADPLGEPPFDLFHILFSLSFSILEFYIFGRSITASRYYSAMRLARWKFRRWNLPFSESPTLLVITRLAFPQLMTLFCSFLHVSVLDLFPNSLKLKFNNSKRISQTVLLKAQHECTQQDSITHAIINCALKDSSCDYPLAKMLKFTILSLNASSSSTKVLKFLHNKNDSLFTQSFSTI</sequence>
<keyword evidence="1" id="KW-1133">Transmembrane helix</keyword>
<keyword evidence="3" id="KW-1185">Reference proteome</keyword>
<keyword evidence="1" id="KW-0472">Membrane</keyword>
<feature type="transmembrane region" description="Helical" evidence="1">
    <location>
        <begin position="13"/>
        <end position="31"/>
    </location>
</feature>
<accession>A0A9J5YG59</accession>
<proteinExistence type="predicted"/>
<evidence type="ECO:0000313" key="3">
    <source>
        <dbReference type="Proteomes" id="UP000824120"/>
    </source>
</evidence>
<comment type="caution">
    <text evidence="2">The sequence shown here is derived from an EMBL/GenBank/DDBJ whole genome shotgun (WGS) entry which is preliminary data.</text>
</comment>
<organism evidence="2 3">
    <name type="scientific">Solanum commersonii</name>
    <name type="common">Commerson's wild potato</name>
    <name type="synonym">Commerson's nightshade</name>
    <dbReference type="NCBI Taxonomy" id="4109"/>
    <lineage>
        <taxon>Eukaryota</taxon>
        <taxon>Viridiplantae</taxon>
        <taxon>Streptophyta</taxon>
        <taxon>Embryophyta</taxon>
        <taxon>Tracheophyta</taxon>
        <taxon>Spermatophyta</taxon>
        <taxon>Magnoliopsida</taxon>
        <taxon>eudicotyledons</taxon>
        <taxon>Gunneridae</taxon>
        <taxon>Pentapetalae</taxon>
        <taxon>asterids</taxon>
        <taxon>lamiids</taxon>
        <taxon>Solanales</taxon>
        <taxon>Solanaceae</taxon>
        <taxon>Solanoideae</taxon>
        <taxon>Solaneae</taxon>
        <taxon>Solanum</taxon>
    </lineage>
</organism>
<feature type="non-terminal residue" evidence="2">
    <location>
        <position position="1"/>
    </location>
</feature>